<gene>
    <name evidence="11" type="ORF">AWT59_0976</name>
</gene>
<keyword evidence="5 8" id="KW-0805">Transcription regulation</keyword>
<comment type="similarity">
    <text evidence="2 8">Belongs to the transcriptional regulatory CopG/NikR family.</text>
</comment>
<accession>A0A139BV67</accession>
<dbReference type="Gene3D" id="3.30.70.1150">
    <property type="entry name" value="ACT-like. Chain A, domain 2"/>
    <property type="match status" value="1"/>
</dbReference>
<dbReference type="NCBIfam" id="NF002815">
    <property type="entry name" value="PRK02967.1"/>
    <property type="match status" value="1"/>
</dbReference>
<dbReference type="GO" id="GO:0016151">
    <property type="term" value="F:nickel cation binding"/>
    <property type="evidence" value="ECO:0007669"/>
    <property type="project" value="UniProtKB-UniRule"/>
</dbReference>
<reference evidence="11 12" key="1">
    <citation type="submission" date="2016-02" db="EMBL/GenBank/DDBJ databases">
        <authorList>
            <person name="Wen L."/>
            <person name="He K."/>
            <person name="Yang H."/>
        </authorList>
    </citation>
    <scope>NUCLEOTIDE SEQUENCE [LARGE SCALE GENOMIC DNA]</scope>
    <source>
        <strain evidence="11">ShG14-8</strain>
    </source>
</reference>
<dbReference type="SUPFAM" id="SSF55021">
    <property type="entry name" value="ACT-like"/>
    <property type="match status" value="1"/>
</dbReference>
<dbReference type="GO" id="GO:0003700">
    <property type="term" value="F:DNA-binding transcription factor activity"/>
    <property type="evidence" value="ECO:0007669"/>
    <property type="project" value="UniProtKB-UniRule"/>
</dbReference>
<name>A0A139BV67_9PROT</name>
<dbReference type="Pfam" id="PF08753">
    <property type="entry name" value="NikR_C"/>
    <property type="match status" value="1"/>
</dbReference>
<evidence type="ECO:0000313" key="12">
    <source>
        <dbReference type="Proteomes" id="UP000070578"/>
    </source>
</evidence>
<evidence type="ECO:0000256" key="3">
    <source>
        <dbReference type="ARBA" id="ARBA00022596"/>
    </source>
</evidence>
<dbReference type="PANTHER" id="PTHR34719">
    <property type="entry name" value="NICKEL-RESPONSIVE REGULATOR"/>
    <property type="match status" value="1"/>
</dbReference>
<reference evidence="11 12" key="2">
    <citation type="submission" date="2016-03" db="EMBL/GenBank/DDBJ databases">
        <title>New uncultured bacterium of the family Gallionellaceae from acid mine drainage: description and reconstruction of genome based on metagenomic analysis of microbial community.</title>
        <authorList>
            <person name="Kadnikov V."/>
            <person name="Ivasenko D."/>
            <person name="Beletsky A."/>
            <person name="Mardanov A."/>
            <person name="Danilova E."/>
            <person name="Pimenov N."/>
            <person name="Karnachuk O."/>
            <person name="Ravin N."/>
        </authorList>
    </citation>
    <scope>NUCLEOTIDE SEQUENCE [LARGE SCALE GENOMIC DNA]</scope>
    <source>
        <strain evidence="11">ShG14-8</strain>
    </source>
</reference>
<dbReference type="NCBIfam" id="NF003381">
    <property type="entry name" value="PRK04460.1"/>
    <property type="match status" value="1"/>
</dbReference>
<comment type="function">
    <text evidence="8">Transcriptional regulator.</text>
</comment>
<evidence type="ECO:0000259" key="10">
    <source>
        <dbReference type="Pfam" id="PF08753"/>
    </source>
</evidence>
<keyword evidence="6 8" id="KW-0238">DNA-binding</keyword>
<dbReference type="Proteomes" id="UP000070578">
    <property type="component" value="Unassembled WGS sequence"/>
</dbReference>
<dbReference type="PATRIC" id="fig|1796491.3.peg.1069"/>
<dbReference type="PANTHER" id="PTHR34719:SF2">
    <property type="entry name" value="NICKEL-RESPONSIVE REGULATOR"/>
    <property type="match status" value="1"/>
</dbReference>
<dbReference type="GO" id="GO:0003677">
    <property type="term" value="F:DNA binding"/>
    <property type="evidence" value="ECO:0007669"/>
    <property type="project" value="UniProtKB-KW"/>
</dbReference>
<comment type="caution">
    <text evidence="8">Lacks conserved residue(s) required for the propagation of feature annotation.</text>
</comment>
<dbReference type="SUPFAM" id="SSF47598">
    <property type="entry name" value="Ribbon-helix-helix"/>
    <property type="match status" value="1"/>
</dbReference>
<feature type="domain" description="Ribbon-helix-helix protein CopG" evidence="9">
    <location>
        <begin position="15"/>
        <end position="53"/>
    </location>
</feature>
<evidence type="ECO:0000259" key="9">
    <source>
        <dbReference type="Pfam" id="PF01402"/>
    </source>
</evidence>
<sequence length="164" mass="18351">MKTAIKEKLSSLVSRVSISLPPHLLNELDRMVKSRGHESRSQAIGEMVNYQLAEHKRTLGNEVMVGTITLLYDRLTRGLQKRLADLQYQYIDEVISSLHVHLTEDQLMEVILVQGPAAKLQEVANEMITLRGIITGRLQLLAAVIPPVHPLPEKSAGARSARRM</sequence>
<dbReference type="InterPro" id="IPR013321">
    <property type="entry name" value="Arc_rbn_hlx_hlx"/>
</dbReference>
<dbReference type="Pfam" id="PF01402">
    <property type="entry name" value="RHH_1"/>
    <property type="match status" value="1"/>
</dbReference>
<dbReference type="EMBL" id="LSLI01000016">
    <property type="protein sequence ID" value="KXS32889.1"/>
    <property type="molecule type" value="Genomic_DNA"/>
</dbReference>
<dbReference type="InterPro" id="IPR002145">
    <property type="entry name" value="CopG"/>
</dbReference>
<evidence type="ECO:0000256" key="2">
    <source>
        <dbReference type="ARBA" id="ARBA00008478"/>
    </source>
</evidence>
<evidence type="ECO:0000256" key="7">
    <source>
        <dbReference type="ARBA" id="ARBA00023163"/>
    </source>
</evidence>
<evidence type="ECO:0000256" key="4">
    <source>
        <dbReference type="ARBA" id="ARBA00022723"/>
    </source>
</evidence>
<organism evidence="11 12">
    <name type="scientific">Candidatus Gallionella acididurans</name>
    <dbReference type="NCBI Taxonomy" id="1796491"/>
    <lineage>
        <taxon>Bacteria</taxon>
        <taxon>Pseudomonadati</taxon>
        <taxon>Pseudomonadota</taxon>
        <taxon>Betaproteobacteria</taxon>
        <taxon>Nitrosomonadales</taxon>
        <taxon>Gallionellaceae</taxon>
        <taxon>Gallionella</taxon>
    </lineage>
</organism>
<dbReference type="InterPro" id="IPR022988">
    <property type="entry name" value="Ni_resp_reg_NikR"/>
</dbReference>
<dbReference type="GO" id="GO:0010045">
    <property type="term" value="P:response to nickel cation"/>
    <property type="evidence" value="ECO:0007669"/>
    <property type="project" value="InterPro"/>
</dbReference>
<dbReference type="InterPro" id="IPR050192">
    <property type="entry name" value="CopG/NikR_regulator"/>
</dbReference>
<evidence type="ECO:0000256" key="5">
    <source>
        <dbReference type="ARBA" id="ARBA00023015"/>
    </source>
</evidence>
<keyword evidence="7 8" id="KW-0804">Transcription</keyword>
<evidence type="ECO:0000256" key="6">
    <source>
        <dbReference type="ARBA" id="ARBA00023125"/>
    </source>
</evidence>
<evidence type="ECO:0000256" key="1">
    <source>
        <dbReference type="ARBA" id="ARBA00001967"/>
    </source>
</evidence>
<feature type="domain" description="Transcription factor NikR nickel binding C-terminal" evidence="10">
    <location>
        <begin position="65"/>
        <end position="140"/>
    </location>
</feature>
<dbReference type="InterPro" id="IPR045865">
    <property type="entry name" value="ACT-like_dom_sf"/>
</dbReference>
<protein>
    <recommendedName>
        <fullName evidence="8">Putative nickel-responsive regulator</fullName>
    </recommendedName>
</protein>
<dbReference type="CDD" id="cd22231">
    <property type="entry name" value="RHH_NikR_HicB-like"/>
    <property type="match status" value="1"/>
</dbReference>
<keyword evidence="4" id="KW-0479">Metal-binding</keyword>
<proteinExistence type="inferred from homology"/>
<dbReference type="InterPro" id="IPR027271">
    <property type="entry name" value="Acetolactate_synth/TF_NikR_C"/>
</dbReference>
<keyword evidence="3" id="KW-0533">Nickel</keyword>
<dbReference type="AlphaFoldDB" id="A0A139BV67"/>
<comment type="caution">
    <text evidence="11">The sequence shown here is derived from an EMBL/GenBank/DDBJ whole genome shotgun (WGS) entry which is preliminary data.</text>
</comment>
<dbReference type="HAMAP" id="MF_00476">
    <property type="entry name" value="NikR"/>
    <property type="match status" value="1"/>
</dbReference>
<dbReference type="InterPro" id="IPR010985">
    <property type="entry name" value="Ribbon_hlx_hlx"/>
</dbReference>
<comment type="cofactor">
    <cofactor evidence="1">
        <name>Ni(2+)</name>
        <dbReference type="ChEBI" id="CHEBI:49786"/>
    </cofactor>
</comment>
<dbReference type="Gene3D" id="1.10.1220.10">
    <property type="entry name" value="Met repressor-like"/>
    <property type="match status" value="1"/>
</dbReference>
<evidence type="ECO:0000313" key="11">
    <source>
        <dbReference type="EMBL" id="KXS32889.1"/>
    </source>
</evidence>
<dbReference type="InterPro" id="IPR014864">
    <property type="entry name" value="TF_NikR_Ni-bd_C"/>
</dbReference>
<evidence type="ECO:0000256" key="8">
    <source>
        <dbReference type="HAMAP-Rule" id="MF_00476"/>
    </source>
</evidence>